<feature type="transmembrane region" description="Helical" evidence="1">
    <location>
        <begin position="203"/>
        <end position="222"/>
    </location>
</feature>
<keyword evidence="1" id="KW-0472">Membrane</keyword>
<comment type="caution">
    <text evidence="3">The sequence shown here is derived from an EMBL/GenBank/DDBJ whole genome shotgun (WGS) entry which is preliminary data.</text>
</comment>
<evidence type="ECO:0000259" key="2">
    <source>
        <dbReference type="PROSITE" id="PS50076"/>
    </source>
</evidence>
<proteinExistence type="predicted"/>
<dbReference type="Gene3D" id="1.10.287.110">
    <property type="entry name" value="DnaJ domain"/>
    <property type="match status" value="1"/>
</dbReference>
<dbReference type="InterPro" id="IPR001623">
    <property type="entry name" value="DnaJ_domain"/>
</dbReference>
<feature type="domain" description="J" evidence="2">
    <location>
        <begin position="9"/>
        <end position="80"/>
    </location>
</feature>
<gene>
    <name evidence="3" type="ORF">F4Y42_00335</name>
</gene>
<dbReference type="AlphaFoldDB" id="A0A6B0YLW1"/>
<keyword evidence="1" id="KW-0812">Transmembrane</keyword>
<reference evidence="3" key="1">
    <citation type="submission" date="2019-09" db="EMBL/GenBank/DDBJ databases">
        <title>Characterisation of the sponge microbiome using genome-centric metagenomics.</title>
        <authorList>
            <person name="Engelberts J.P."/>
            <person name="Robbins S.J."/>
            <person name="De Goeij J.M."/>
            <person name="Aranda M."/>
            <person name="Bell S.C."/>
            <person name="Webster N.S."/>
        </authorList>
    </citation>
    <scope>NUCLEOTIDE SEQUENCE</scope>
    <source>
        <strain evidence="3">SB0664_bin_27</strain>
    </source>
</reference>
<dbReference type="Gene3D" id="2.30.30.40">
    <property type="entry name" value="SH3 Domains"/>
    <property type="match status" value="1"/>
</dbReference>
<dbReference type="InterPro" id="IPR036869">
    <property type="entry name" value="J_dom_sf"/>
</dbReference>
<name>A0A6B0YLW1_9CHLR</name>
<evidence type="ECO:0000313" key="3">
    <source>
        <dbReference type="EMBL" id="MXY91880.1"/>
    </source>
</evidence>
<sequence>MVDNRSLESYYHILGVQPNASQEVLDAAYRRQVRLHTGEYLDDSVLIAGTEQSDPFLAKVNEAYRLLSNPLKRWTHDEELKEAQLVPLTEEALEVARKRIEPPDAWLSYQRQEQGWIYVRVGWAEDFTAIHDAVNAAIPETGRAYNARLNEWRIDPRYEAELAAIFTNFERADVQRPPRLVGPTYQGPAAIPPPPHIPQAWRGWPLLIIGGLILAIIVAVLFPANRGAPVTAQATATALAQIGSYEPLESNFDTVTSGTLSGLKGTLLHPSVNLRALPSAGGPVLELLSSDQTYRVIGRLEDSSWYVTTTGELTGWIAAWTIEVEGDPESLPVFGESEVLPEASEEGGSAGGSE</sequence>
<organism evidence="3">
    <name type="scientific">Caldilineaceae bacterium SB0664_bin_27</name>
    <dbReference type="NCBI Taxonomy" id="2605260"/>
    <lineage>
        <taxon>Bacteria</taxon>
        <taxon>Bacillati</taxon>
        <taxon>Chloroflexota</taxon>
        <taxon>Caldilineae</taxon>
        <taxon>Caldilineales</taxon>
        <taxon>Caldilineaceae</taxon>
    </lineage>
</organism>
<accession>A0A6B0YLW1</accession>
<protein>
    <recommendedName>
        <fullName evidence="2">J domain-containing protein</fullName>
    </recommendedName>
</protein>
<dbReference type="PROSITE" id="PS50076">
    <property type="entry name" value="DNAJ_2"/>
    <property type="match status" value="1"/>
</dbReference>
<evidence type="ECO:0000256" key="1">
    <source>
        <dbReference type="SAM" id="Phobius"/>
    </source>
</evidence>
<keyword evidence="1" id="KW-1133">Transmembrane helix</keyword>
<dbReference type="SUPFAM" id="SSF46565">
    <property type="entry name" value="Chaperone J-domain"/>
    <property type="match status" value="1"/>
</dbReference>
<dbReference type="SMART" id="SM00271">
    <property type="entry name" value="DnaJ"/>
    <property type="match status" value="1"/>
</dbReference>
<dbReference type="CDD" id="cd06257">
    <property type="entry name" value="DnaJ"/>
    <property type="match status" value="1"/>
</dbReference>
<dbReference type="EMBL" id="VXRG01000004">
    <property type="protein sequence ID" value="MXY91880.1"/>
    <property type="molecule type" value="Genomic_DNA"/>
</dbReference>